<protein>
    <submittedName>
        <fullName evidence="1">Uncharacterized protein</fullName>
    </submittedName>
</protein>
<evidence type="ECO:0000313" key="1">
    <source>
        <dbReference type="EMBL" id="MPM34524.1"/>
    </source>
</evidence>
<reference evidence="1" key="1">
    <citation type="submission" date="2019-08" db="EMBL/GenBank/DDBJ databases">
        <authorList>
            <person name="Kucharzyk K."/>
            <person name="Murdoch R.W."/>
            <person name="Higgins S."/>
            <person name="Loffler F."/>
        </authorList>
    </citation>
    <scope>NUCLEOTIDE SEQUENCE</scope>
</reference>
<name>A0A644Z985_9ZZZZ</name>
<proteinExistence type="predicted"/>
<dbReference type="EMBL" id="VSSQ01007000">
    <property type="protein sequence ID" value="MPM34524.1"/>
    <property type="molecule type" value="Genomic_DNA"/>
</dbReference>
<organism evidence="1">
    <name type="scientific">bioreactor metagenome</name>
    <dbReference type="NCBI Taxonomy" id="1076179"/>
    <lineage>
        <taxon>unclassified sequences</taxon>
        <taxon>metagenomes</taxon>
        <taxon>ecological metagenomes</taxon>
    </lineage>
</organism>
<accession>A0A644Z985</accession>
<gene>
    <name evidence="1" type="ORF">SDC9_81110</name>
</gene>
<comment type="caution">
    <text evidence="1">The sequence shown here is derived from an EMBL/GenBank/DDBJ whole genome shotgun (WGS) entry which is preliminary data.</text>
</comment>
<dbReference type="AlphaFoldDB" id="A0A644Z985"/>
<sequence length="254" mass="29087">MADGLFIFDDLFFSVHDRLVDAGIDSSVISNFGNDFFFVVTARIIHISQDTVMFRQIDPEVGVCRHMEHFQMLLLTILGLFDERALFTRNDKAWTFLQAEIAGFDGNFLRIIEEVQIEVIIESAFAQKLSDVISDAFRIAEVGKDLVDCMAAMAVQVAVDLRKTCDGFRNFRSEIVVVHFNFQDIPQHAALDHFLDRQEVRVESAVLVALDEEIFFFRQGEQFFGFCGSVREGFFNQRVLAFFQGHFAILIMEV</sequence>